<evidence type="ECO:0000256" key="2">
    <source>
        <dbReference type="ARBA" id="ARBA00023130"/>
    </source>
</evidence>
<dbReference type="InterPro" id="IPR013106">
    <property type="entry name" value="Ig_V-set"/>
</dbReference>
<dbReference type="PANTHER" id="PTHR19367:SF24">
    <property type="entry name" value="T CELL RECEPTOR ALPHA VARIABLE 8-4"/>
    <property type="match status" value="1"/>
</dbReference>
<organism evidence="7 8">
    <name type="scientific">Phocoena sinus</name>
    <name type="common">Vaquita</name>
    <dbReference type="NCBI Taxonomy" id="42100"/>
    <lineage>
        <taxon>Eukaryota</taxon>
        <taxon>Metazoa</taxon>
        <taxon>Chordata</taxon>
        <taxon>Craniata</taxon>
        <taxon>Vertebrata</taxon>
        <taxon>Euteleostomi</taxon>
        <taxon>Mammalia</taxon>
        <taxon>Eutheria</taxon>
        <taxon>Laurasiatheria</taxon>
        <taxon>Artiodactyla</taxon>
        <taxon>Whippomorpha</taxon>
        <taxon>Cetacea</taxon>
        <taxon>Odontoceti</taxon>
        <taxon>Phocoenidae</taxon>
        <taxon>Phocoena</taxon>
    </lineage>
</organism>
<keyword evidence="1" id="KW-0732">Signal</keyword>
<evidence type="ECO:0000256" key="4">
    <source>
        <dbReference type="ARBA" id="ARBA00023319"/>
    </source>
</evidence>
<keyword evidence="8" id="KW-1185">Reference proteome</keyword>
<reference evidence="7" key="2">
    <citation type="submission" date="2025-08" db="UniProtKB">
        <authorList>
            <consortium name="Ensembl"/>
        </authorList>
    </citation>
    <scope>IDENTIFICATION</scope>
</reference>
<dbReference type="Gene3D" id="2.60.40.10">
    <property type="entry name" value="Immunoglobulins"/>
    <property type="match status" value="1"/>
</dbReference>
<dbReference type="GO" id="GO:0042101">
    <property type="term" value="C:T cell receptor complex"/>
    <property type="evidence" value="ECO:0007669"/>
    <property type="project" value="UniProtKB-KW"/>
</dbReference>
<evidence type="ECO:0000313" key="8">
    <source>
        <dbReference type="Proteomes" id="UP000694554"/>
    </source>
</evidence>
<dbReference type="InterPro" id="IPR036179">
    <property type="entry name" value="Ig-like_dom_sf"/>
</dbReference>
<keyword evidence="5" id="KW-0391">Immunity</keyword>
<dbReference type="PANTHER" id="PTHR19367">
    <property type="entry name" value="T-CELL RECEPTOR ALPHA CHAIN V REGION"/>
    <property type="match status" value="1"/>
</dbReference>
<dbReference type="SMART" id="SM00409">
    <property type="entry name" value="IG"/>
    <property type="match status" value="1"/>
</dbReference>
<dbReference type="Pfam" id="PF07686">
    <property type="entry name" value="V-set"/>
    <property type="match status" value="1"/>
</dbReference>
<keyword evidence="2" id="KW-1064">Adaptive immunity</keyword>
<dbReference type="Proteomes" id="UP000694554">
    <property type="component" value="Chromosome 2"/>
</dbReference>
<dbReference type="InterPro" id="IPR051287">
    <property type="entry name" value="TCR_variable_region"/>
</dbReference>
<dbReference type="InterPro" id="IPR007110">
    <property type="entry name" value="Ig-like_dom"/>
</dbReference>
<dbReference type="PROSITE" id="PS50835">
    <property type="entry name" value="IG_LIKE"/>
    <property type="match status" value="1"/>
</dbReference>
<feature type="domain" description="Ig-like" evidence="6">
    <location>
        <begin position="8"/>
        <end position="116"/>
    </location>
</feature>
<name>A0A8C9CNM4_PHOSS</name>
<dbReference type="AlphaFoldDB" id="A0A8C9CNM4"/>
<dbReference type="SMART" id="SM00406">
    <property type="entry name" value="IGv"/>
    <property type="match status" value="1"/>
</dbReference>
<evidence type="ECO:0000313" key="7">
    <source>
        <dbReference type="Ensembl" id="ENSPSNP00000023348.1"/>
    </source>
</evidence>
<evidence type="ECO:0000256" key="3">
    <source>
        <dbReference type="ARBA" id="ARBA00023170"/>
    </source>
</evidence>
<sequence>MISLLLNPKGIFYLLHLDKAQSVTQPDGHITVSEGARLELRCNYSSSVSPFLFWYVQYPNQGLQLLLKYTSGNSLVSGIKGFEAEFRRSEKTFHLRKTSAHWKDSAKYFCALSDTNIICLFIYSGLVLVL</sequence>
<dbReference type="Ensembl" id="ENSPSNT00000026256.1">
    <property type="protein sequence ID" value="ENSPSNP00000023348.1"/>
    <property type="gene ID" value="ENSPSNG00000017063.1"/>
</dbReference>
<reference evidence="7" key="1">
    <citation type="submission" date="2019-08" db="EMBL/GenBank/DDBJ databases">
        <title>Phocoena sinus (Vaquita) genome, mPhoSin1, primary haplotype.</title>
        <authorList>
            <person name="Morin P."/>
            <person name="Mountcastle J."/>
            <person name="Fungtammasan C."/>
            <person name="Rhie A."/>
            <person name="Rojas-Bracho L."/>
            <person name="Smith C.R."/>
            <person name="Taylor B.L."/>
            <person name="Gulland F.M.D."/>
            <person name="Musser W."/>
            <person name="Houck M."/>
            <person name="Haase B."/>
            <person name="Paez S."/>
            <person name="Howe K."/>
            <person name="Torrance J."/>
            <person name="Formenti G."/>
            <person name="Phillippy A."/>
            <person name="Ryder O."/>
            <person name="Jarvis E.D."/>
            <person name="Fedrigo O."/>
        </authorList>
    </citation>
    <scope>NUCLEOTIDE SEQUENCE [LARGE SCALE GENOMIC DNA]</scope>
</reference>
<accession>A0A8C9CNM4</accession>
<dbReference type="GeneTree" id="ENSGT00940000153073"/>
<keyword evidence="5" id="KW-1279">T cell receptor</keyword>
<keyword evidence="4" id="KW-0393">Immunoglobulin domain</keyword>
<protein>
    <recommendedName>
        <fullName evidence="6">Ig-like domain-containing protein</fullName>
    </recommendedName>
</protein>
<evidence type="ECO:0000256" key="1">
    <source>
        <dbReference type="ARBA" id="ARBA00022729"/>
    </source>
</evidence>
<dbReference type="SUPFAM" id="SSF48726">
    <property type="entry name" value="Immunoglobulin"/>
    <property type="match status" value="1"/>
</dbReference>
<evidence type="ECO:0000256" key="5">
    <source>
        <dbReference type="ARBA" id="ARBA00043266"/>
    </source>
</evidence>
<evidence type="ECO:0000259" key="6">
    <source>
        <dbReference type="PROSITE" id="PS50835"/>
    </source>
</evidence>
<dbReference type="InterPro" id="IPR013783">
    <property type="entry name" value="Ig-like_fold"/>
</dbReference>
<proteinExistence type="predicted"/>
<dbReference type="GO" id="GO:0002250">
    <property type="term" value="P:adaptive immune response"/>
    <property type="evidence" value="ECO:0007669"/>
    <property type="project" value="UniProtKB-KW"/>
</dbReference>
<reference evidence="7" key="3">
    <citation type="submission" date="2025-09" db="UniProtKB">
        <authorList>
            <consortium name="Ensembl"/>
        </authorList>
    </citation>
    <scope>IDENTIFICATION</scope>
</reference>
<keyword evidence="3" id="KW-0675">Receptor</keyword>
<dbReference type="InterPro" id="IPR003599">
    <property type="entry name" value="Ig_sub"/>
</dbReference>